<proteinExistence type="predicted"/>
<dbReference type="InterPro" id="IPR006311">
    <property type="entry name" value="TAT_signal"/>
</dbReference>
<organism evidence="7 8">
    <name type="scientific">Litoreibacter ascidiaceicola</name>
    <dbReference type="NCBI Taxonomy" id="1486859"/>
    <lineage>
        <taxon>Bacteria</taxon>
        <taxon>Pseudomonadati</taxon>
        <taxon>Pseudomonadota</taxon>
        <taxon>Alphaproteobacteria</taxon>
        <taxon>Rhodobacterales</taxon>
        <taxon>Roseobacteraceae</taxon>
        <taxon>Litoreibacter</taxon>
    </lineage>
</organism>
<protein>
    <submittedName>
        <fullName evidence="7">Multicopper oxidase with three cupredoxin domains (Includes cell division protein FtsP and spore coat protein CotA)</fullName>
    </submittedName>
</protein>
<evidence type="ECO:0000256" key="3">
    <source>
        <dbReference type="SAM" id="SignalP"/>
    </source>
</evidence>
<dbReference type="CDD" id="cd13861">
    <property type="entry name" value="CuRO_1_CumA_like"/>
    <property type="match status" value="1"/>
</dbReference>
<keyword evidence="7" id="KW-0132">Cell division</keyword>
<dbReference type="OrthoDB" id="9757546at2"/>
<keyword evidence="2" id="KW-0560">Oxidoreductase</keyword>
<evidence type="ECO:0000259" key="6">
    <source>
        <dbReference type="Pfam" id="PF07732"/>
    </source>
</evidence>
<dbReference type="Proteomes" id="UP000184144">
    <property type="component" value="Unassembled WGS sequence"/>
</dbReference>
<evidence type="ECO:0000259" key="5">
    <source>
        <dbReference type="Pfam" id="PF07731"/>
    </source>
</evidence>
<dbReference type="Gene3D" id="2.60.40.420">
    <property type="entry name" value="Cupredoxins - blue copper proteins"/>
    <property type="match status" value="3"/>
</dbReference>
<keyword evidence="7" id="KW-0946">Virion</keyword>
<keyword evidence="7" id="KW-0131">Cell cycle</keyword>
<dbReference type="InterPro" id="IPR011706">
    <property type="entry name" value="Cu-oxidase_C"/>
</dbReference>
<evidence type="ECO:0000256" key="1">
    <source>
        <dbReference type="ARBA" id="ARBA00022723"/>
    </source>
</evidence>
<dbReference type="PANTHER" id="PTHR11709">
    <property type="entry name" value="MULTI-COPPER OXIDASE"/>
    <property type="match status" value="1"/>
</dbReference>
<dbReference type="AlphaFoldDB" id="A0A1M5DIJ8"/>
<keyword evidence="8" id="KW-1185">Reference proteome</keyword>
<keyword evidence="7" id="KW-0167">Capsid protein</keyword>
<feature type="domain" description="Plastocyanin-like" evidence="6">
    <location>
        <begin position="41"/>
        <end position="152"/>
    </location>
</feature>
<dbReference type="InterPro" id="IPR045087">
    <property type="entry name" value="Cu-oxidase_fam"/>
</dbReference>
<dbReference type="InterPro" id="IPR008972">
    <property type="entry name" value="Cupredoxin"/>
</dbReference>
<dbReference type="Pfam" id="PF00394">
    <property type="entry name" value="Cu-oxidase"/>
    <property type="match status" value="1"/>
</dbReference>
<dbReference type="SUPFAM" id="SSF49503">
    <property type="entry name" value="Cupredoxins"/>
    <property type="match status" value="3"/>
</dbReference>
<evidence type="ECO:0000256" key="2">
    <source>
        <dbReference type="ARBA" id="ARBA00023002"/>
    </source>
</evidence>
<reference evidence="8" key="1">
    <citation type="submission" date="2016-11" db="EMBL/GenBank/DDBJ databases">
        <authorList>
            <person name="Varghese N."/>
            <person name="Submissions S."/>
        </authorList>
    </citation>
    <scope>NUCLEOTIDE SEQUENCE [LARGE SCALE GENOMIC DNA]</scope>
    <source>
        <strain evidence="8">DSM 100566</strain>
    </source>
</reference>
<evidence type="ECO:0000259" key="4">
    <source>
        <dbReference type="Pfam" id="PF00394"/>
    </source>
</evidence>
<name>A0A1M5DIJ8_9RHOB</name>
<keyword evidence="3" id="KW-0732">Signal</keyword>
<dbReference type="STRING" id="1486859.SAMN05444273_10962"/>
<dbReference type="PROSITE" id="PS51318">
    <property type="entry name" value="TAT"/>
    <property type="match status" value="1"/>
</dbReference>
<dbReference type="InterPro" id="IPR011707">
    <property type="entry name" value="Cu-oxidase-like_N"/>
</dbReference>
<sequence length="462" mass="49647">MLKLDRRQFLSTASAFAMLPASTSLAASASVELNALVADIQLLPEGYGPTSIWGFDGTAPGPEIRLAQGSRLQRRLVNSLPEPTSIHWHGVRIDNAMDGVSGLTQNAVPSGETFEYDFVVRDAGTYWYHAHNKSFEQVARGLSGALIIEEPDEVDVDREEVLILDDWLLDPDTAQIVGDFAAPHAMSHGGRIGNYITTNSVYNLALDARQNERLRLRLINASNARIFPLRLDGLQGWTVALDGMPLVKPLPITDTIVLGPAQRIDLIVDVVASEGETAHVVHLGQGDAFSQVAFEVRAGGAVKRRGVPSPLPPNALSMVDLGKARAMSLTMEGGAMGGLRSATLGGDSKSIGEIVDAGRFWAFNGAADGMDGPAFAELSQGEHVRIAIANDTVFPHAMHLHGMHFYEIGNDGNLGALRDTTLIERGDTREIAFVADNPGKWLLHCHMLSHAASGMSTWIDVA</sequence>
<feature type="domain" description="Plastocyanin-like" evidence="5">
    <location>
        <begin position="360"/>
        <end position="461"/>
    </location>
</feature>
<evidence type="ECO:0000313" key="8">
    <source>
        <dbReference type="Proteomes" id="UP000184144"/>
    </source>
</evidence>
<dbReference type="GO" id="GO:0005507">
    <property type="term" value="F:copper ion binding"/>
    <property type="evidence" value="ECO:0007669"/>
    <property type="project" value="InterPro"/>
</dbReference>
<feature type="domain" description="Plastocyanin-like" evidence="4">
    <location>
        <begin position="192"/>
        <end position="271"/>
    </location>
</feature>
<gene>
    <name evidence="7" type="ORF">SAMN05444273_10962</name>
</gene>
<dbReference type="PANTHER" id="PTHR11709:SF2">
    <property type="entry name" value="MULTICOPPER OXIDASE LPR1"/>
    <property type="match status" value="1"/>
</dbReference>
<dbReference type="PROSITE" id="PS00080">
    <property type="entry name" value="MULTICOPPER_OXIDASE2"/>
    <property type="match status" value="1"/>
</dbReference>
<feature type="chain" id="PRO_5013064584" evidence="3">
    <location>
        <begin position="27"/>
        <end position="462"/>
    </location>
</feature>
<evidence type="ECO:0000313" key="7">
    <source>
        <dbReference type="EMBL" id="SHF66848.1"/>
    </source>
</evidence>
<dbReference type="Pfam" id="PF07732">
    <property type="entry name" value="Cu-oxidase_3"/>
    <property type="match status" value="1"/>
</dbReference>
<keyword evidence="1" id="KW-0479">Metal-binding</keyword>
<dbReference type="GO" id="GO:0016491">
    <property type="term" value="F:oxidoreductase activity"/>
    <property type="evidence" value="ECO:0007669"/>
    <property type="project" value="UniProtKB-KW"/>
</dbReference>
<dbReference type="Pfam" id="PF07731">
    <property type="entry name" value="Cu-oxidase_2"/>
    <property type="match status" value="1"/>
</dbReference>
<dbReference type="EMBL" id="FQUV01000009">
    <property type="protein sequence ID" value="SHF66848.1"/>
    <property type="molecule type" value="Genomic_DNA"/>
</dbReference>
<dbReference type="GO" id="GO:0051301">
    <property type="term" value="P:cell division"/>
    <property type="evidence" value="ECO:0007669"/>
    <property type="project" value="UniProtKB-KW"/>
</dbReference>
<feature type="signal peptide" evidence="3">
    <location>
        <begin position="1"/>
        <end position="26"/>
    </location>
</feature>
<dbReference type="InterPro" id="IPR002355">
    <property type="entry name" value="Cu_oxidase_Cu_BS"/>
</dbReference>
<accession>A0A1M5DIJ8</accession>
<dbReference type="InterPro" id="IPR001117">
    <property type="entry name" value="Cu-oxidase_2nd"/>
</dbReference>